<evidence type="ECO:0000313" key="1">
    <source>
        <dbReference type="EMBL" id="WAJ26805.1"/>
    </source>
</evidence>
<name>A0ACD4NJ35_9HYPH</name>
<dbReference type="EMBL" id="CP113520">
    <property type="protein sequence ID" value="WAJ26805.1"/>
    <property type="molecule type" value="Genomic_DNA"/>
</dbReference>
<dbReference type="Proteomes" id="UP001163223">
    <property type="component" value="Chromosome"/>
</dbReference>
<accession>A0ACD4NJ35</accession>
<keyword evidence="2" id="KW-1185">Reference proteome</keyword>
<sequence>MFSHDRIWAALDALADRHGLSPSGLARRAGLDPTTFNKSKRTGNDGRPRWPSTESIHKVMESTGATLDDFSALIRGEGRDTAPASPAALPLAALRGGPAVTVPLVGLAQAGSGGYFDDAGFPAGQGWEEITLPATGGEPVYAIEVAGESMKPLYKEGDILIVAPGASVRRGDRVVARVRSGEVMVKTLERRTAKTIELSSVNPDFPPRLFAAEDVEWLARVLWASQ</sequence>
<protein>
    <submittedName>
        <fullName evidence="1">Helix-turn-helix transcriptional regulator</fullName>
    </submittedName>
</protein>
<gene>
    <name evidence="1" type="ORF">OXU80_18305</name>
</gene>
<organism evidence="1 2">
    <name type="scientific">Antarcticirhabdus aurantiaca</name>
    <dbReference type="NCBI Taxonomy" id="2606717"/>
    <lineage>
        <taxon>Bacteria</taxon>
        <taxon>Pseudomonadati</taxon>
        <taxon>Pseudomonadota</taxon>
        <taxon>Alphaproteobacteria</taxon>
        <taxon>Hyphomicrobiales</taxon>
        <taxon>Aurantimonadaceae</taxon>
        <taxon>Antarcticirhabdus</taxon>
    </lineage>
</organism>
<reference evidence="1" key="1">
    <citation type="submission" date="2022-11" db="EMBL/GenBank/DDBJ databases">
        <title>beta-Carotene-producing bacterium, Jeongeuplla avenae sp. nov., alleviates the salt stress of Arabidopsis seedlings.</title>
        <authorList>
            <person name="Jiang L."/>
            <person name="Lee J."/>
        </authorList>
    </citation>
    <scope>NUCLEOTIDE SEQUENCE</scope>
    <source>
        <strain evidence="1">DY_R2A_6</strain>
    </source>
</reference>
<evidence type="ECO:0000313" key="2">
    <source>
        <dbReference type="Proteomes" id="UP001163223"/>
    </source>
</evidence>
<proteinExistence type="predicted"/>